<feature type="coiled-coil region" evidence="1">
    <location>
        <begin position="107"/>
        <end position="134"/>
    </location>
</feature>
<evidence type="ECO:0000256" key="1">
    <source>
        <dbReference type="SAM" id="Coils"/>
    </source>
</evidence>
<evidence type="ECO:0000313" key="2">
    <source>
        <dbReference type="EMBL" id="KHN72339.1"/>
    </source>
</evidence>
<dbReference type="Proteomes" id="UP000031036">
    <property type="component" value="Unassembled WGS sequence"/>
</dbReference>
<reference evidence="2 3" key="1">
    <citation type="submission" date="2014-11" db="EMBL/GenBank/DDBJ databases">
        <title>Genetic blueprint of the zoonotic pathogen Toxocara canis.</title>
        <authorList>
            <person name="Zhu X.-Q."/>
            <person name="Korhonen P.K."/>
            <person name="Cai H."/>
            <person name="Young N.D."/>
            <person name="Nejsum P."/>
            <person name="von Samson-Himmelstjerna G."/>
            <person name="Boag P.R."/>
            <person name="Tan P."/>
            <person name="Li Q."/>
            <person name="Min J."/>
            <person name="Yang Y."/>
            <person name="Wang X."/>
            <person name="Fang X."/>
            <person name="Hall R.S."/>
            <person name="Hofmann A."/>
            <person name="Sternberg P.W."/>
            <person name="Jex A.R."/>
            <person name="Gasser R.B."/>
        </authorList>
    </citation>
    <scope>NUCLEOTIDE SEQUENCE [LARGE SCALE GENOMIC DNA]</scope>
    <source>
        <strain evidence="2">PN_DK_2014</strain>
    </source>
</reference>
<keyword evidence="1" id="KW-0175">Coiled coil</keyword>
<organism evidence="2 3">
    <name type="scientific">Toxocara canis</name>
    <name type="common">Canine roundworm</name>
    <dbReference type="NCBI Taxonomy" id="6265"/>
    <lineage>
        <taxon>Eukaryota</taxon>
        <taxon>Metazoa</taxon>
        <taxon>Ecdysozoa</taxon>
        <taxon>Nematoda</taxon>
        <taxon>Chromadorea</taxon>
        <taxon>Rhabditida</taxon>
        <taxon>Spirurina</taxon>
        <taxon>Ascaridomorpha</taxon>
        <taxon>Ascaridoidea</taxon>
        <taxon>Toxocaridae</taxon>
        <taxon>Toxocara</taxon>
    </lineage>
</organism>
<gene>
    <name evidence="2" type="ORF">Tcan_05553</name>
</gene>
<sequence>MLHNVDREELKDAEVDNAMSYALLPSPNSADSLSLRDEKGSDECAGSADGLTIGRHIREEWRKRFSEVAKDRRSILDRLRHCRNERRIFNKMLERDLDRSHQSARKVGFLEAEVETLKRDLETIRKRISIFEAKQHDRTKRSSRRLGDSNFS</sequence>
<dbReference type="AlphaFoldDB" id="A0A0B2USZ8"/>
<accession>A0A0B2USZ8</accession>
<name>A0A0B2USZ8_TOXCA</name>
<comment type="caution">
    <text evidence="2">The sequence shown here is derived from an EMBL/GenBank/DDBJ whole genome shotgun (WGS) entry which is preliminary data.</text>
</comment>
<dbReference type="EMBL" id="JPKZ01003260">
    <property type="protein sequence ID" value="KHN72339.1"/>
    <property type="molecule type" value="Genomic_DNA"/>
</dbReference>
<protein>
    <submittedName>
        <fullName evidence="2">Uncharacterized protein</fullName>
    </submittedName>
</protein>
<proteinExistence type="predicted"/>
<keyword evidence="3" id="KW-1185">Reference proteome</keyword>
<evidence type="ECO:0000313" key="3">
    <source>
        <dbReference type="Proteomes" id="UP000031036"/>
    </source>
</evidence>